<evidence type="ECO:0000256" key="5">
    <source>
        <dbReference type="ARBA" id="ARBA00022842"/>
    </source>
</evidence>
<keyword evidence="7" id="KW-0051">Antiviral defense</keyword>
<proteinExistence type="inferred from homology"/>
<dbReference type="InterPro" id="IPR000477">
    <property type="entry name" value="RT_dom"/>
</dbReference>
<dbReference type="PANTHER" id="PTHR34047">
    <property type="entry name" value="NUCLEAR INTRON MATURASE 1, MITOCHONDRIAL-RELATED"/>
    <property type="match status" value="1"/>
</dbReference>
<gene>
    <name evidence="11" type="ORF">H8716_16630</name>
</gene>
<comment type="catalytic activity">
    <reaction evidence="9">
        <text>DNA(n) + a 2'-deoxyribonucleoside 5'-triphosphate = DNA(n+1) + diphosphate</text>
        <dbReference type="Rhea" id="RHEA:22508"/>
        <dbReference type="Rhea" id="RHEA-COMP:17339"/>
        <dbReference type="Rhea" id="RHEA-COMP:17340"/>
        <dbReference type="ChEBI" id="CHEBI:33019"/>
        <dbReference type="ChEBI" id="CHEBI:61560"/>
        <dbReference type="ChEBI" id="CHEBI:173112"/>
        <dbReference type="EC" id="2.7.7.49"/>
    </reaction>
</comment>
<dbReference type="InterPro" id="IPR051083">
    <property type="entry name" value="GrpII_Intron_Splice-Mob/Def"/>
</dbReference>
<keyword evidence="6 11" id="KW-0695">RNA-directed DNA polymerase</keyword>
<dbReference type="PROSITE" id="PS50878">
    <property type="entry name" value="RT_POL"/>
    <property type="match status" value="1"/>
</dbReference>
<evidence type="ECO:0000313" key="11">
    <source>
        <dbReference type="EMBL" id="MBC8574661.1"/>
    </source>
</evidence>
<evidence type="ECO:0000256" key="8">
    <source>
        <dbReference type="ARBA" id="ARBA00034120"/>
    </source>
</evidence>
<organism evidence="11 12">
    <name type="scientific">Jingyaoa shaoxingensis</name>
    <dbReference type="NCBI Taxonomy" id="2763671"/>
    <lineage>
        <taxon>Bacteria</taxon>
        <taxon>Bacillati</taxon>
        <taxon>Bacillota</taxon>
        <taxon>Clostridia</taxon>
        <taxon>Lachnospirales</taxon>
        <taxon>Lachnospiraceae</taxon>
        <taxon>Jingyaoa</taxon>
    </lineage>
</organism>
<dbReference type="Proteomes" id="UP000657421">
    <property type="component" value="Unassembled WGS sequence"/>
</dbReference>
<keyword evidence="3" id="KW-0548">Nucleotidyltransferase</keyword>
<dbReference type="RefSeq" id="WP_249310108.1">
    <property type="nucleotide sequence ID" value="NZ_JACRSZ010000030.1"/>
</dbReference>
<dbReference type="CDD" id="cd03487">
    <property type="entry name" value="RT_Bac_retron_II"/>
    <property type="match status" value="1"/>
</dbReference>
<sequence length="350" mass="41247">MEWNEYKIAFIEAARKSGKNNAYCEKYLNYAEQLWMHHMPVIYTQEHLCALLGYLPTYVYAAANAPEDFYRQFLIPKKNGGSRMISEPLPNLKEIQEWILKNILYKAEISTYAKAYIPGKSVKDNVRFHRRQKKVLSLDIKAFYDHLTDWMVFQFFIEKGYNEAVAMMLTGLCCLRGCLPQGAPTSAALSNLLMVEFDEKVGLFCKEKKIRYTRYADDMTFSGDFDELEVIRFVRQELKSIGLRLNMKKTRTRKQGQQQEVTGIVVNYKTQLPKSIRKEIRKNMYYIQKFGLESHLEYIGLECRNYREHLLGQIGYALFINPKDQEMKRYKEIIHDVDICCKKQTPDRFV</sequence>
<keyword evidence="2" id="KW-0808">Transferase</keyword>
<evidence type="ECO:0000256" key="1">
    <source>
        <dbReference type="ARBA" id="ARBA00012493"/>
    </source>
</evidence>
<keyword evidence="5" id="KW-0460">Magnesium</keyword>
<feature type="domain" description="Reverse transcriptase" evidence="10">
    <location>
        <begin position="56"/>
        <end position="266"/>
    </location>
</feature>
<evidence type="ECO:0000256" key="9">
    <source>
        <dbReference type="ARBA" id="ARBA00048173"/>
    </source>
</evidence>
<dbReference type="PANTHER" id="PTHR34047:SF7">
    <property type="entry name" value="RNA-DIRECTED DNA POLYMERASE"/>
    <property type="match status" value="1"/>
</dbReference>
<dbReference type="EMBL" id="JACRSZ010000030">
    <property type="protein sequence ID" value="MBC8574661.1"/>
    <property type="molecule type" value="Genomic_DNA"/>
</dbReference>
<evidence type="ECO:0000256" key="2">
    <source>
        <dbReference type="ARBA" id="ARBA00022679"/>
    </source>
</evidence>
<evidence type="ECO:0000256" key="4">
    <source>
        <dbReference type="ARBA" id="ARBA00022723"/>
    </source>
</evidence>
<dbReference type="PRINTS" id="PR00866">
    <property type="entry name" value="RNADNAPOLMS"/>
</dbReference>
<evidence type="ECO:0000256" key="6">
    <source>
        <dbReference type="ARBA" id="ARBA00022918"/>
    </source>
</evidence>
<evidence type="ECO:0000313" key="12">
    <source>
        <dbReference type="Proteomes" id="UP000657421"/>
    </source>
</evidence>
<comment type="similarity">
    <text evidence="8">Belongs to the bacterial reverse transcriptase family.</text>
</comment>
<dbReference type="InterPro" id="IPR043502">
    <property type="entry name" value="DNA/RNA_pol_sf"/>
</dbReference>
<evidence type="ECO:0000256" key="3">
    <source>
        <dbReference type="ARBA" id="ARBA00022695"/>
    </source>
</evidence>
<evidence type="ECO:0000259" key="10">
    <source>
        <dbReference type="PROSITE" id="PS50878"/>
    </source>
</evidence>
<keyword evidence="4" id="KW-0479">Metal-binding</keyword>
<dbReference type="InterPro" id="IPR000123">
    <property type="entry name" value="Reverse_transcriptase_msDNA"/>
</dbReference>
<dbReference type="Pfam" id="PF00078">
    <property type="entry name" value="RVT_1"/>
    <property type="match status" value="1"/>
</dbReference>
<evidence type="ECO:0000256" key="7">
    <source>
        <dbReference type="ARBA" id="ARBA00023118"/>
    </source>
</evidence>
<name>A0ABR7NE21_9FIRM</name>
<protein>
    <recommendedName>
        <fullName evidence="1">RNA-directed DNA polymerase</fullName>
        <ecNumber evidence="1">2.7.7.49</ecNumber>
    </recommendedName>
</protein>
<reference evidence="11 12" key="1">
    <citation type="submission" date="2020-08" db="EMBL/GenBank/DDBJ databases">
        <title>Genome public.</title>
        <authorList>
            <person name="Liu C."/>
            <person name="Sun Q."/>
        </authorList>
    </citation>
    <scope>NUCLEOTIDE SEQUENCE [LARGE SCALE GENOMIC DNA]</scope>
    <source>
        <strain evidence="11 12">NSJ-46</strain>
    </source>
</reference>
<dbReference type="GO" id="GO:0003964">
    <property type="term" value="F:RNA-directed DNA polymerase activity"/>
    <property type="evidence" value="ECO:0007669"/>
    <property type="project" value="UniProtKB-KW"/>
</dbReference>
<dbReference type="EC" id="2.7.7.49" evidence="1"/>
<accession>A0ABR7NE21</accession>
<keyword evidence="12" id="KW-1185">Reference proteome</keyword>
<comment type="caution">
    <text evidence="11">The sequence shown here is derived from an EMBL/GenBank/DDBJ whole genome shotgun (WGS) entry which is preliminary data.</text>
</comment>
<dbReference type="SUPFAM" id="SSF56672">
    <property type="entry name" value="DNA/RNA polymerases"/>
    <property type="match status" value="1"/>
</dbReference>